<evidence type="ECO:0000313" key="1">
    <source>
        <dbReference type="EnsemblPlants" id="KQL04025"/>
    </source>
</evidence>
<dbReference type="Gramene" id="KQL04025">
    <property type="protein sequence ID" value="KQL04025"/>
    <property type="gene ID" value="SETIT_003493mg"/>
</dbReference>
<dbReference type="EnsemblPlants" id="KQL04025">
    <property type="protein sequence ID" value="KQL04025"/>
    <property type="gene ID" value="SETIT_003493mg"/>
</dbReference>
<reference evidence="2" key="1">
    <citation type="journal article" date="2012" name="Nat. Biotechnol.">
        <title>Reference genome sequence of the model plant Setaria.</title>
        <authorList>
            <person name="Bennetzen J.L."/>
            <person name="Schmutz J."/>
            <person name="Wang H."/>
            <person name="Percifield R."/>
            <person name="Hawkins J."/>
            <person name="Pontaroli A.C."/>
            <person name="Estep M."/>
            <person name="Feng L."/>
            <person name="Vaughn J.N."/>
            <person name="Grimwood J."/>
            <person name="Jenkins J."/>
            <person name="Barry K."/>
            <person name="Lindquist E."/>
            <person name="Hellsten U."/>
            <person name="Deshpande S."/>
            <person name="Wang X."/>
            <person name="Wu X."/>
            <person name="Mitros T."/>
            <person name="Triplett J."/>
            <person name="Yang X."/>
            <person name="Ye C.Y."/>
            <person name="Mauro-Herrera M."/>
            <person name="Wang L."/>
            <person name="Li P."/>
            <person name="Sharma M."/>
            <person name="Sharma R."/>
            <person name="Ronald P.C."/>
            <person name="Panaud O."/>
            <person name="Kellogg E.A."/>
            <person name="Brutnell T.P."/>
            <person name="Doust A.N."/>
            <person name="Tuskan G.A."/>
            <person name="Rokhsar D."/>
            <person name="Devos K.M."/>
        </authorList>
    </citation>
    <scope>NUCLEOTIDE SEQUENCE [LARGE SCALE GENOMIC DNA]</scope>
    <source>
        <strain evidence="2">cv. Yugu1</strain>
    </source>
</reference>
<dbReference type="Proteomes" id="UP000004995">
    <property type="component" value="Unassembled WGS sequence"/>
</dbReference>
<accession>K3XNM0</accession>
<name>K3XNM0_SETIT</name>
<dbReference type="EMBL" id="AGNK02002814">
    <property type="status" value="NOT_ANNOTATED_CDS"/>
    <property type="molecule type" value="Genomic_DNA"/>
</dbReference>
<reference evidence="1" key="2">
    <citation type="submission" date="2018-08" db="UniProtKB">
        <authorList>
            <consortium name="EnsemblPlants"/>
        </authorList>
    </citation>
    <scope>IDENTIFICATION</scope>
    <source>
        <strain evidence="1">Yugu1</strain>
    </source>
</reference>
<evidence type="ECO:0000313" key="2">
    <source>
        <dbReference type="Proteomes" id="UP000004995"/>
    </source>
</evidence>
<protein>
    <submittedName>
        <fullName evidence="1">Uncharacterized protein</fullName>
    </submittedName>
</protein>
<organism evidence="1 2">
    <name type="scientific">Setaria italica</name>
    <name type="common">Foxtail millet</name>
    <name type="synonym">Panicum italicum</name>
    <dbReference type="NCBI Taxonomy" id="4555"/>
    <lineage>
        <taxon>Eukaryota</taxon>
        <taxon>Viridiplantae</taxon>
        <taxon>Streptophyta</taxon>
        <taxon>Embryophyta</taxon>
        <taxon>Tracheophyta</taxon>
        <taxon>Spermatophyta</taxon>
        <taxon>Magnoliopsida</taxon>
        <taxon>Liliopsida</taxon>
        <taxon>Poales</taxon>
        <taxon>Poaceae</taxon>
        <taxon>PACMAD clade</taxon>
        <taxon>Panicoideae</taxon>
        <taxon>Panicodae</taxon>
        <taxon>Paniceae</taxon>
        <taxon>Cenchrinae</taxon>
        <taxon>Setaria</taxon>
    </lineage>
</organism>
<keyword evidence="2" id="KW-1185">Reference proteome</keyword>
<sequence>MTQVTRILKLRARRAKRRGCTCTTRAGRPGLAGLSLLSCPASTTTADPSGRNRCTRGGGGGGHHIMHVGRHAVSCVVCSTHQELSNHASSSCTPA</sequence>
<dbReference type="AlphaFoldDB" id="K3XNM0"/>
<proteinExistence type="predicted"/>
<dbReference type="HOGENOM" id="CLU_2376806_0_0_1"/>
<dbReference type="InParanoid" id="K3XNM0"/>